<dbReference type="Proteomes" id="UP000739538">
    <property type="component" value="Unassembled WGS sequence"/>
</dbReference>
<feature type="transmembrane region" description="Helical" evidence="8">
    <location>
        <begin position="59"/>
        <end position="82"/>
    </location>
</feature>
<proteinExistence type="inferred from homology"/>
<evidence type="ECO:0000256" key="5">
    <source>
        <dbReference type="ARBA" id="ARBA00022692"/>
    </source>
</evidence>
<dbReference type="EMBL" id="JAGQHS010000478">
    <property type="protein sequence ID" value="MCA9759762.1"/>
    <property type="molecule type" value="Genomic_DNA"/>
</dbReference>
<organism evidence="9 10">
    <name type="scientific">Eiseniibacteriota bacterium</name>
    <dbReference type="NCBI Taxonomy" id="2212470"/>
    <lineage>
        <taxon>Bacteria</taxon>
        <taxon>Candidatus Eiseniibacteriota</taxon>
    </lineage>
</organism>
<evidence type="ECO:0000256" key="3">
    <source>
        <dbReference type="ARBA" id="ARBA00022448"/>
    </source>
</evidence>
<evidence type="ECO:0000256" key="8">
    <source>
        <dbReference type="SAM" id="Phobius"/>
    </source>
</evidence>
<dbReference type="AlphaFoldDB" id="A0A956NJE0"/>
<comment type="similarity">
    <text evidence="2">Belongs to the CPA3 antiporters (TC 2.A.63) subunit F family.</text>
</comment>
<keyword evidence="5 8" id="KW-0812">Transmembrane</keyword>
<reference evidence="9" key="1">
    <citation type="submission" date="2020-04" db="EMBL/GenBank/DDBJ databases">
        <authorList>
            <person name="Zhang T."/>
        </authorList>
    </citation>
    <scope>NUCLEOTIDE SEQUENCE</scope>
    <source>
        <strain evidence="9">HKST-UBA02</strain>
    </source>
</reference>
<reference evidence="9" key="2">
    <citation type="journal article" date="2021" name="Microbiome">
        <title>Successional dynamics and alternative stable states in a saline activated sludge microbial community over 9 years.</title>
        <authorList>
            <person name="Wang Y."/>
            <person name="Ye J."/>
            <person name="Ju F."/>
            <person name="Liu L."/>
            <person name="Boyd J.A."/>
            <person name="Deng Y."/>
            <person name="Parks D.H."/>
            <person name="Jiang X."/>
            <person name="Yin X."/>
            <person name="Woodcroft B.J."/>
            <person name="Tyson G.W."/>
            <person name="Hugenholtz P."/>
            <person name="Polz M.F."/>
            <person name="Zhang T."/>
        </authorList>
    </citation>
    <scope>NUCLEOTIDE SEQUENCE</scope>
    <source>
        <strain evidence="9">HKST-UBA02</strain>
    </source>
</reference>
<evidence type="ECO:0000256" key="6">
    <source>
        <dbReference type="ARBA" id="ARBA00022989"/>
    </source>
</evidence>
<dbReference type="InterPro" id="IPR007208">
    <property type="entry name" value="MrpF/PhaF-like"/>
</dbReference>
<evidence type="ECO:0000313" key="10">
    <source>
        <dbReference type="Proteomes" id="UP000739538"/>
    </source>
</evidence>
<evidence type="ECO:0000256" key="2">
    <source>
        <dbReference type="ARBA" id="ARBA00009212"/>
    </source>
</evidence>
<keyword evidence="7 8" id="KW-0472">Membrane</keyword>
<evidence type="ECO:0000313" key="9">
    <source>
        <dbReference type="EMBL" id="MCA9759762.1"/>
    </source>
</evidence>
<comment type="subcellular location">
    <subcellularLocation>
        <location evidence="1">Cell membrane</location>
        <topology evidence="1">Multi-pass membrane protein</topology>
    </subcellularLocation>
</comment>
<keyword evidence="3" id="KW-0813">Transport</keyword>
<keyword evidence="6 8" id="KW-1133">Transmembrane helix</keyword>
<accession>A0A956NJE0</accession>
<dbReference type="GO" id="GO:0005886">
    <property type="term" value="C:plasma membrane"/>
    <property type="evidence" value="ECO:0007669"/>
    <property type="project" value="UniProtKB-SubCell"/>
</dbReference>
<feature type="transmembrane region" description="Helical" evidence="8">
    <location>
        <begin position="31"/>
        <end position="50"/>
    </location>
</feature>
<evidence type="ECO:0000256" key="1">
    <source>
        <dbReference type="ARBA" id="ARBA00004651"/>
    </source>
</evidence>
<feature type="transmembrane region" description="Helical" evidence="8">
    <location>
        <begin position="7"/>
        <end position="25"/>
    </location>
</feature>
<protein>
    <submittedName>
        <fullName evidence="9">Pesticidal protein Cry22Aa</fullName>
    </submittedName>
</protein>
<sequence length="89" mass="10059">MIELIYRVSEGLLVLTGVLTLWRMLRGPSVFDRTLGLELMSLLLVGFLLLESRRIEIRFYLDAALILALFSFAGTVMLGRVLEEENGDV</sequence>
<comment type="caution">
    <text evidence="9">The sequence shown here is derived from an EMBL/GenBank/DDBJ whole genome shotgun (WGS) entry which is preliminary data.</text>
</comment>
<name>A0A956NJE0_UNCEI</name>
<dbReference type="PANTHER" id="PTHR34702:SF1">
    <property type="entry name" value="NA(+)_H(+) ANTIPORTER SUBUNIT F"/>
    <property type="match status" value="1"/>
</dbReference>
<keyword evidence="4" id="KW-1003">Cell membrane</keyword>
<dbReference type="GO" id="GO:0015385">
    <property type="term" value="F:sodium:proton antiporter activity"/>
    <property type="evidence" value="ECO:0007669"/>
    <property type="project" value="TreeGrafter"/>
</dbReference>
<dbReference type="Pfam" id="PF04066">
    <property type="entry name" value="MrpF_PhaF"/>
    <property type="match status" value="1"/>
</dbReference>
<evidence type="ECO:0000256" key="4">
    <source>
        <dbReference type="ARBA" id="ARBA00022475"/>
    </source>
</evidence>
<dbReference type="PANTHER" id="PTHR34702">
    <property type="entry name" value="NA(+)/H(+) ANTIPORTER SUBUNIT F1"/>
    <property type="match status" value="1"/>
</dbReference>
<evidence type="ECO:0000256" key="7">
    <source>
        <dbReference type="ARBA" id="ARBA00023136"/>
    </source>
</evidence>
<gene>
    <name evidence="9" type="ORF">KDA27_28450</name>
</gene>